<keyword evidence="4" id="KW-0813">Transport</keyword>
<evidence type="ECO:0000256" key="8">
    <source>
        <dbReference type="ARBA" id="ARBA00022723"/>
    </source>
</evidence>
<dbReference type="GO" id="GO:0008863">
    <property type="term" value="F:formate dehydrogenase (NAD+) activity"/>
    <property type="evidence" value="ECO:0007669"/>
    <property type="project" value="InterPro"/>
</dbReference>
<accession>A0A2G8SYW5</accession>
<sequence>MRSSSRPLSSLLRSLFGSPITAWHALALLCALALAGPVLAEVPHKNAKPAYAEEQTILQAEKNSPGQGFGSASSGKVHVDRHYLGQYGSTEGTVILQRGGNTWRLLRNGPIATVSGFLLLATPLLILGVYLGTRPAPLQHNAGRRIERFTRWKRWVHWATAYSFLALAVTGVVILFGKKVMLPWMGHDVFYFVAMLSKLIHNFVGPLFIVCSVIMFVAFVRDNVFRRWDWQWIKGAGGLLSREKIPAGYFNAGEKIWFWGGVVLLGLLMSVTGLLLDFVNFGQTRYTLQIANYLHLVGATLYMVAAMGHIYLGTLGSPDAYRGMREGTVDANWAKAHHEIWYDEVANITPPSPTQPARPGNAGGRRP</sequence>
<evidence type="ECO:0000256" key="2">
    <source>
        <dbReference type="ARBA" id="ARBA00004651"/>
    </source>
</evidence>
<dbReference type="Gene3D" id="1.20.950.20">
    <property type="entry name" value="Transmembrane di-heme cytochromes, Chain C"/>
    <property type="match status" value="1"/>
</dbReference>
<dbReference type="RefSeq" id="WP_099916872.1">
    <property type="nucleotide sequence ID" value="NZ_PDOB01000026.1"/>
</dbReference>
<feature type="transmembrane region" description="Helical" evidence="14">
    <location>
        <begin position="111"/>
        <end position="133"/>
    </location>
</feature>
<comment type="caution">
    <text evidence="16">The sequence shown here is derived from an EMBL/GenBank/DDBJ whole genome shotgun (WGS) entry which is preliminary data.</text>
</comment>
<dbReference type="GO" id="GO:0009061">
    <property type="term" value="P:anaerobic respiration"/>
    <property type="evidence" value="ECO:0007669"/>
    <property type="project" value="TreeGrafter"/>
</dbReference>
<comment type="subcellular location">
    <subcellularLocation>
        <location evidence="2">Cell membrane</location>
        <topology evidence="2">Multi-pass membrane protein</topology>
    </subcellularLocation>
</comment>
<keyword evidence="8" id="KW-0479">Metal-binding</keyword>
<comment type="similarity">
    <text evidence="3">Belongs to the formate dehydrogenase gamma subunit family.</text>
</comment>
<feature type="transmembrane region" description="Helical" evidence="14">
    <location>
        <begin position="256"/>
        <end position="276"/>
    </location>
</feature>
<feature type="domain" description="Cytochrome b561 bacterial/Ni-hydrogenase" evidence="15">
    <location>
        <begin position="148"/>
        <end position="318"/>
    </location>
</feature>
<dbReference type="PANTHER" id="PTHR30074">
    <property type="entry name" value="FORMATE DEHYDROGENASE, NITRATE-INDUCIBLE, CYTOCHROME B556 FDN SUBUNIT"/>
    <property type="match status" value="1"/>
</dbReference>
<dbReference type="SUPFAM" id="SSF81342">
    <property type="entry name" value="Transmembrane di-heme cytochromes"/>
    <property type="match status" value="1"/>
</dbReference>
<dbReference type="GO" id="GO:0009326">
    <property type="term" value="C:formate dehydrogenase complex"/>
    <property type="evidence" value="ECO:0007669"/>
    <property type="project" value="InterPro"/>
</dbReference>
<feature type="transmembrane region" description="Helical" evidence="14">
    <location>
        <begin position="154"/>
        <end position="177"/>
    </location>
</feature>
<dbReference type="Pfam" id="PF01292">
    <property type="entry name" value="Ni_hydr_CYTB"/>
    <property type="match status" value="1"/>
</dbReference>
<keyword evidence="11" id="KW-0408">Iron</keyword>
<name>A0A2G8SYW5_9BURK</name>
<evidence type="ECO:0000256" key="7">
    <source>
        <dbReference type="ARBA" id="ARBA00022692"/>
    </source>
</evidence>
<dbReference type="GO" id="GO:0046872">
    <property type="term" value="F:metal ion binding"/>
    <property type="evidence" value="ECO:0007669"/>
    <property type="project" value="UniProtKB-KW"/>
</dbReference>
<evidence type="ECO:0000256" key="1">
    <source>
        <dbReference type="ARBA" id="ARBA00001971"/>
    </source>
</evidence>
<evidence type="ECO:0000313" key="17">
    <source>
        <dbReference type="Proteomes" id="UP000228593"/>
    </source>
</evidence>
<keyword evidence="7 14" id="KW-0812">Transmembrane</keyword>
<evidence type="ECO:0000259" key="15">
    <source>
        <dbReference type="Pfam" id="PF01292"/>
    </source>
</evidence>
<dbReference type="AlphaFoldDB" id="A0A2G8SYW5"/>
<evidence type="ECO:0000256" key="9">
    <source>
        <dbReference type="ARBA" id="ARBA00022982"/>
    </source>
</evidence>
<dbReference type="PANTHER" id="PTHR30074:SF6">
    <property type="entry name" value="FORMATE DEHYDROGENASE GAMMA SUBUNIT"/>
    <property type="match status" value="1"/>
</dbReference>
<dbReference type="NCBIfam" id="TIGR01583">
    <property type="entry name" value="formate-DH-gamm"/>
    <property type="match status" value="1"/>
</dbReference>
<evidence type="ECO:0000256" key="4">
    <source>
        <dbReference type="ARBA" id="ARBA00022448"/>
    </source>
</evidence>
<proteinExistence type="inferred from homology"/>
<keyword evidence="12 14" id="KW-0472">Membrane</keyword>
<evidence type="ECO:0000256" key="13">
    <source>
        <dbReference type="SAM" id="MobiDB-lite"/>
    </source>
</evidence>
<protein>
    <submittedName>
        <fullName evidence="16">Formate dehydrogenase subunit gamma</fullName>
    </submittedName>
</protein>
<dbReference type="GO" id="GO:0036397">
    <property type="term" value="F:formate dehydrogenase (quinone) activity"/>
    <property type="evidence" value="ECO:0007669"/>
    <property type="project" value="TreeGrafter"/>
</dbReference>
<dbReference type="InterPro" id="IPR011577">
    <property type="entry name" value="Cyt_b561_bac/Ni-Hgenase"/>
</dbReference>
<gene>
    <name evidence="16" type="ORF">CR103_15525</name>
</gene>
<feature type="transmembrane region" description="Helical" evidence="14">
    <location>
        <begin position="189"/>
        <end position="220"/>
    </location>
</feature>
<feature type="region of interest" description="Disordered" evidence="13">
    <location>
        <begin position="347"/>
        <end position="367"/>
    </location>
</feature>
<keyword evidence="6" id="KW-0349">Heme</keyword>
<keyword evidence="9" id="KW-0249">Electron transport</keyword>
<dbReference type="InterPro" id="IPR006471">
    <property type="entry name" value="Formate_DH_gsu"/>
</dbReference>
<evidence type="ECO:0000256" key="12">
    <source>
        <dbReference type="ARBA" id="ARBA00023136"/>
    </source>
</evidence>
<keyword evidence="17" id="KW-1185">Reference proteome</keyword>
<dbReference type="EMBL" id="PDOB01000026">
    <property type="protein sequence ID" value="PIL38951.1"/>
    <property type="molecule type" value="Genomic_DNA"/>
</dbReference>
<dbReference type="GO" id="GO:0009055">
    <property type="term" value="F:electron transfer activity"/>
    <property type="evidence" value="ECO:0007669"/>
    <property type="project" value="InterPro"/>
</dbReference>
<evidence type="ECO:0000256" key="11">
    <source>
        <dbReference type="ARBA" id="ARBA00023004"/>
    </source>
</evidence>
<dbReference type="GO" id="GO:0005886">
    <property type="term" value="C:plasma membrane"/>
    <property type="evidence" value="ECO:0007669"/>
    <property type="project" value="UniProtKB-SubCell"/>
</dbReference>
<dbReference type="Proteomes" id="UP000228593">
    <property type="component" value="Unassembled WGS sequence"/>
</dbReference>
<evidence type="ECO:0000256" key="14">
    <source>
        <dbReference type="SAM" id="Phobius"/>
    </source>
</evidence>
<keyword evidence="5" id="KW-1003">Cell membrane</keyword>
<dbReference type="GO" id="GO:0022904">
    <property type="term" value="P:respiratory electron transport chain"/>
    <property type="evidence" value="ECO:0007669"/>
    <property type="project" value="InterPro"/>
</dbReference>
<keyword evidence="10 14" id="KW-1133">Transmembrane helix</keyword>
<evidence type="ECO:0000256" key="6">
    <source>
        <dbReference type="ARBA" id="ARBA00022617"/>
    </source>
</evidence>
<comment type="cofactor">
    <cofactor evidence="1">
        <name>heme</name>
        <dbReference type="ChEBI" id="CHEBI:30413"/>
    </cofactor>
</comment>
<dbReference type="InterPro" id="IPR016174">
    <property type="entry name" value="Di-haem_cyt_TM"/>
</dbReference>
<evidence type="ECO:0000256" key="10">
    <source>
        <dbReference type="ARBA" id="ARBA00022989"/>
    </source>
</evidence>
<organism evidence="16 17">
    <name type="scientific">Massilia psychrophila</name>
    <dbReference type="NCBI Taxonomy" id="1603353"/>
    <lineage>
        <taxon>Bacteria</taxon>
        <taxon>Pseudomonadati</taxon>
        <taxon>Pseudomonadota</taxon>
        <taxon>Betaproteobacteria</taxon>
        <taxon>Burkholderiales</taxon>
        <taxon>Oxalobacteraceae</taxon>
        <taxon>Telluria group</taxon>
        <taxon>Massilia</taxon>
    </lineage>
</organism>
<evidence type="ECO:0000313" key="16">
    <source>
        <dbReference type="EMBL" id="PIL38951.1"/>
    </source>
</evidence>
<dbReference type="OrthoDB" id="9790598at2"/>
<dbReference type="InterPro" id="IPR051817">
    <property type="entry name" value="FDH_cytochrome_b556_subunit"/>
</dbReference>
<feature type="transmembrane region" description="Helical" evidence="14">
    <location>
        <begin position="296"/>
        <end position="315"/>
    </location>
</feature>
<reference evidence="16 17" key="1">
    <citation type="submission" date="2017-10" db="EMBL/GenBank/DDBJ databases">
        <title>Massilia psychrophilum sp. nov., a novel purple-pigmented bacterium isolated from Tianshan glacier, Xinjiang Municipality, China.</title>
        <authorList>
            <person name="Wang H."/>
        </authorList>
    </citation>
    <scope>NUCLEOTIDE SEQUENCE [LARGE SCALE GENOMIC DNA]</scope>
    <source>
        <strain evidence="16 17">JCM 30813</strain>
    </source>
</reference>
<evidence type="ECO:0000256" key="3">
    <source>
        <dbReference type="ARBA" id="ARBA00010747"/>
    </source>
</evidence>
<evidence type="ECO:0000256" key="5">
    <source>
        <dbReference type="ARBA" id="ARBA00022475"/>
    </source>
</evidence>
<dbReference type="GO" id="GO:0015944">
    <property type="term" value="P:formate oxidation"/>
    <property type="evidence" value="ECO:0007669"/>
    <property type="project" value="TreeGrafter"/>
</dbReference>